<evidence type="ECO:0000259" key="2">
    <source>
        <dbReference type="Pfam" id="PF04773"/>
    </source>
</evidence>
<dbReference type="FunFam" id="2.60.120.1440:FF:000001">
    <property type="entry name" value="Putative anti-sigma factor"/>
    <property type="match status" value="1"/>
</dbReference>
<dbReference type="Gene3D" id="2.60.120.1440">
    <property type="match status" value="1"/>
</dbReference>
<dbReference type="PANTHER" id="PTHR30273">
    <property type="entry name" value="PERIPLASMIC SIGNAL SENSOR AND SIGMA FACTOR ACTIVATOR FECR-RELATED"/>
    <property type="match status" value="1"/>
</dbReference>
<evidence type="ECO:0000259" key="3">
    <source>
        <dbReference type="Pfam" id="PF16344"/>
    </source>
</evidence>
<dbReference type="InterPro" id="IPR012373">
    <property type="entry name" value="Ferrdict_sens_TM"/>
</dbReference>
<keyword evidence="1" id="KW-1133">Transmembrane helix</keyword>
<keyword evidence="5" id="KW-1185">Reference proteome</keyword>
<evidence type="ECO:0000313" key="5">
    <source>
        <dbReference type="Proteomes" id="UP000594759"/>
    </source>
</evidence>
<dbReference type="PANTHER" id="PTHR30273:SF2">
    <property type="entry name" value="PROTEIN FECR"/>
    <property type="match status" value="1"/>
</dbReference>
<dbReference type="InterPro" id="IPR032508">
    <property type="entry name" value="FecR_C"/>
</dbReference>
<dbReference type="RefSeq" id="WP_196100592.1">
    <property type="nucleotide sequence ID" value="NZ_CP064939.1"/>
</dbReference>
<dbReference type="Pfam" id="PF16344">
    <property type="entry name" value="FecR_C"/>
    <property type="match status" value="1"/>
</dbReference>
<feature type="transmembrane region" description="Helical" evidence="1">
    <location>
        <begin position="77"/>
        <end position="98"/>
    </location>
</feature>
<feature type="domain" description="Protein FecR C-terminal" evidence="3">
    <location>
        <begin position="322"/>
        <end position="386"/>
    </location>
</feature>
<protein>
    <submittedName>
        <fullName evidence="4">FecR family protein</fullName>
    </submittedName>
</protein>
<dbReference type="AlphaFoldDB" id="A0A7S9L2U9"/>
<dbReference type="EMBL" id="CP064939">
    <property type="protein sequence ID" value="QPH41141.1"/>
    <property type="molecule type" value="Genomic_DNA"/>
</dbReference>
<dbReference type="Proteomes" id="UP000594759">
    <property type="component" value="Chromosome"/>
</dbReference>
<name>A0A7S9L2U9_9SPHI</name>
<dbReference type="KEGG" id="pex:IZT61_07745"/>
<reference evidence="4 5" key="1">
    <citation type="submission" date="2020-11" db="EMBL/GenBank/DDBJ databases">
        <title>Pedobacter endophytica, an endophytic bacteria isolated form Carex pumila.</title>
        <authorList>
            <person name="Peng Y."/>
            <person name="Jiang L."/>
            <person name="Lee J."/>
        </authorList>
    </citation>
    <scope>NUCLEOTIDE SEQUENCE [LARGE SCALE GENOMIC DNA]</scope>
    <source>
        <strain evidence="4 5">JBR3-12</strain>
    </source>
</reference>
<keyword evidence="1" id="KW-0812">Transmembrane</keyword>
<organism evidence="4 5">
    <name type="scientific">Pedobacter endophyticus</name>
    <dbReference type="NCBI Taxonomy" id="2789740"/>
    <lineage>
        <taxon>Bacteria</taxon>
        <taxon>Pseudomonadati</taxon>
        <taxon>Bacteroidota</taxon>
        <taxon>Sphingobacteriia</taxon>
        <taxon>Sphingobacteriales</taxon>
        <taxon>Sphingobacteriaceae</taxon>
        <taxon>Pedobacter</taxon>
    </lineage>
</organism>
<keyword evidence="1" id="KW-0472">Membrane</keyword>
<dbReference type="Pfam" id="PF04773">
    <property type="entry name" value="FecR"/>
    <property type="match status" value="1"/>
</dbReference>
<feature type="domain" description="FecR protein" evidence="2">
    <location>
        <begin position="182"/>
        <end position="277"/>
    </location>
</feature>
<dbReference type="InterPro" id="IPR006860">
    <property type="entry name" value="FecR"/>
</dbReference>
<evidence type="ECO:0000313" key="4">
    <source>
        <dbReference type="EMBL" id="QPH41141.1"/>
    </source>
</evidence>
<dbReference type="Gene3D" id="3.55.50.30">
    <property type="match status" value="1"/>
</dbReference>
<accession>A0A7S9L2U9</accession>
<proteinExistence type="predicted"/>
<evidence type="ECO:0000256" key="1">
    <source>
        <dbReference type="SAM" id="Phobius"/>
    </source>
</evidence>
<gene>
    <name evidence="4" type="ORF">IZT61_07745</name>
</gene>
<dbReference type="GO" id="GO:0016989">
    <property type="term" value="F:sigma factor antagonist activity"/>
    <property type="evidence" value="ECO:0007669"/>
    <property type="project" value="TreeGrafter"/>
</dbReference>
<sequence length="391" mass="43739">MPSFRPQKDIKNIIDRYLSGKATAEEILFLESYYDYLSKNENLGANSAEDLQNLEEENFDAIRTKIALPKKSKIIPFYKYASAAAILILICGGFYFFFNRDITNNEIEPKLATVENIDVLPGTDKAILTLADGTKVVLDDKTTKNISDKNGVTISKAKHGQLIYAAAGSNHALAHKTVAYNTIQTPRGGQFQVLLPDGTKVWLNAASSLKYPESFVGNTRNVELSGEAYFEVAKNKDLPFHVKSLNQDVEVLGTHFNINGYMDDRTIKTTLLEGSVKVSNFNSAKLLKPGEQAIADLSGNSKIQITSDVDTNDETAWKNGLFQFNDAELKGILNQLERWYDIKIDYSFVPNKRYNGMVPRKAKLSEVLKMLEKTGNIKFEITEGKKLKVLR</sequence>